<dbReference type="InterPro" id="IPR000182">
    <property type="entry name" value="GNAT_dom"/>
</dbReference>
<dbReference type="RefSeq" id="WP_191772956.1">
    <property type="nucleotide sequence ID" value="NZ_JACYFU010000001.1"/>
</dbReference>
<dbReference type="GO" id="GO:0016747">
    <property type="term" value="F:acyltransferase activity, transferring groups other than amino-acyl groups"/>
    <property type="evidence" value="ECO:0007669"/>
    <property type="project" value="InterPro"/>
</dbReference>
<comment type="caution">
    <text evidence="2">The sequence shown here is derived from an EMBL/GenBank/DDBJ whole genome shotgun (WGS) entry which is preliminary data.</text>
</comment>
<evidence type="ECO:0000259" key="1">
    <source>
        <dbReference type="PROSITE" id="PS51186"/>
    </source>
</evidence>
<dbReference type="InterPro" id="IPR051531">
    <property type="entry name" value="N-acetyltransferase"/>
</dbReference>
<sequence>MADIPTLLTERLLLRPPNHSDFDEYAALLISPRAMYMGGPLDRRVSWGMFCSDIAMWHLYGHGALMIELRESGRCIGQVGINHGPFYSEKELGWLLYEGQEGRGCATEAAACLRDWAFAELELGTLVSYIDPLNAASIRVAERLGGIHDENAVPQDPGDVVYRYNPA</sequence>
<dbReference type="EMBL" id="JACYFU010000001">
    <property type="protein sequence ID" value="MBD8064717.1"/>
    <property type="molecule type" value="Genomic_DNA"/>
</dbReference>
<dbReference type="Gene3D" id="3.40.630.30">
    <property type="match status" value="1"/>
</dbReference>
<accession>A0A927FSP5</accession>
<gene>
    <name evidence="2" type="ORF">IC608_04420</name>
</gene>
<reference evidence="2" key="1">
    <citation type="submission" date="2020-09" db="EMBL/GenBank/DDBJ databases">
        <title>Genome seq and assembly of Devosia sp.</title>
        <authorList>
            <person name="Chhetri G."/>
        </authorList>
    </citation>
    <scope>NUCLEOTIDE SEQUENCE</scope>
    <source>
        <strain evidence="2">PTR5</strain>
    </source>
</reference>
<dbReference type="PANTHER" id="PTHR43792:SF1">
    <property type="entry name" value="N-ACETYLTRANSFERASE DOMAIN-CONTAINING PROTEIN"/>
    <property type="match status" value="1"/>
</dbReference>
<dbReference type="SUPFAM" id="SSF55729">
    <property type="entry name" value="Acyl-CoA N-acyltransferases (Nat)"/>
    <property type="match status" value="1"/>
</dbReference>
<dbReference type="Pfam" id="PF13302">
    <property type="entry name" value="Acetyltransf_3"/>
    <property type="match status" value="1"/>
</dbReference>
<proteinExistence type="predicted"/>
<evidence type="ECO:0000313" key="3">
    <source>
        <dbReference type="Proteomes" id="UP000654108"/>
    </source>
</evidence>
<dbReference type="AlphaFoldDB" id="A0A927FSP5"/>
<dbReference type="PROSITE" id="PS51186">
    <property type="entry name" value="GNAT"/>
    <property type="match status" value="1"/>
</dbReference>
<keyword evidence="3" id="KW-1185">Reference proteome</keyword>
<dbReference type="PANTHER" id="PTHR43792">
    <property type="entry name" value="GNAT FAMILY, PUTATIVE (AFU_ORTHOLOGUE AFUA_3G00765)-RELATED-RELATED"/>
    <property type="match status" value="1"/>
</dbReference>
<dbReference type="InterPro" id="IPR016181">
    <property type="entry name" value="Acyl_CoA_acyltransferase"/>
</dbReference>
<dbReference type="Proteomes" id="UP000654108">
    <property type="component" value="Unassembled WGS sequence"/>
</dbReference>
<evidence type="ECO:0000313" key="2">
    <source>
        <dbReference type="EMBL" id="MBD8064717.1"/>
    </source>
</evidence>
<protein>
    <submittedName>
        <fullName evidence="2">GNAT family N-acetyltransferase</fullName>
    </submittedName>
</protein>
<name>A0A927FSP5_9HYPH</name>
<feature type="domain" description="N-acetyltransferase" evidence="1">
    <location>
        <begin position="12"/>
        <end position="167"/>
    </location>
</feature>
<organism evidence="2 3">
    <name type="scientific">Devosia oryzisoli</name>
    <dbReference type="NCBI Taxonomy" id="2774138"/>
    <lineage>
        <taxon>Bacteria</taxon>
        <taxon>Pseudomonadati</taxon>
        <taxon>Pseudomonadota</taxon>
        <taxon>Alphaproteobacteria</taxon>
        <taxon>Hyphomicrobiales</taxon>
        <taxon>Devosiaceae</taxon>
        <taxon>Devosia</taxon>
    </lineage>
</organism>